<dbReference type="InterPro" id="IPR036691">
    <property type="entry name" value="Endo/exonu/phosph_ase_sf"/>
</dbReference>
<dbReference type="RefSeq" id="WP_054375415.1">
    <property type="nucleotide sequence ID" value="NZ_CNQQ02000186.1"/>
</dbReference>
<reference evidence="2" key="2">
    <citation type="submission" date="2014-10" db="EMBL/GenBank/DDBJ databases">
        <title>Contrasting mechanisms driving short-term and long-term diversification of pneumococci.</title>
        <authorList>
            <person name="Croucher N.J."/>
            <person name="Coupland P.C."/>
            <person name="Stevenson A.E."/>
            <person name="Callendrello A."/>
            <person name="Bentley S.D."/>
            <person name="Hanage W.P."/>
        </authorList>
    </citation>
    <scope>NUCLEOTIDE SEQUENCE</scope>
    <source>
        <strain evidence="2">R34-3184</strain>
    </source>
</reference>
<name>A0A098AN96_STREE</name>
<dbReference type="Pfam" id="PF03372">
    <property type="entry name" value="Exo_endo_phos"/>
    <property type="match status" value="1"/>
</dbReference>
<reference evidence="2" key="1">
    <citation type="submission" date="2014-04" db="EMBL/GenBank/DDBJ databases">
        <authorList>
            <person name="Croucher N."/>
        </authorList>
    </citation>
    <scope>NUCLEOTIDE SEQUENCE</scope>
    <source>
        <strain evidence="2">R34-3184</strain>
    </source>
</reference>
<sequence>MTNTAKKLTILSANLNFYMSNKVQKKTSEKIVKMLLSEEQNPKPTFIALQEVGNRVIYKVEKDEIEDYSVNIERIENKLFNEGYGVIRPKQYGKEKDASNPVNTRLFYLKKSVESIKELTPLGLGIKEDFYNRQCGGIFTINNQTIAVYSLHLKWQKDERGAFWKKYIEIAESNKYNHLILAGDFNESLINVTTELSDKITKMKNYMVDASHDLPTWKDKQLDHIFITPNTKIENYSTLDNDFSDHKALQVTIIV</sequence>
<proteinExistence type="predicted"/>
<protein>
    <submittedName>
        <fullName evidence="2">Putative integrative and conjugative element protein</fullName>
    </submittedName>
</protein>
<dbReference type="AlphaFoldDB" id="A0A098AN96"/>
<dbReference type="EMBL" id="LK020685">
    <property type="protein sequence ID" value="CDQ29976.1"/>
    <property type="molecule type" value="Genomic_DNA"/>
</dbReference>
<dbReference type="GO" id="GO:0003824">
    <property type="term" value="F:catalytic activity"/>
    <property type="evidence" value="ECO:0007669"/>
    <property type="project" value="InterPro"/>
</dbReference>
<dbReference type="SUPFAM" id="SSF56219">
    <property type="entry name" value="DNase I-like"/>
    <property type="match status" value="1"/>
</dbReference>
<organism evidence="2">
    <name type="scientific">Streptococcus pneumoniae</name>
    <dbReference type="NCBI Taxonomy" id="1313"/>
    <lineage>
        <taxon>Bacteria</taxon>
        <taxon>Bacillati</taxon>
        <taxon>Bacillota</taxon>
        <taxon>Bacilli</taxon>
        <taxon>Lactobacillales</taxon>
        <taxon>Streptococcaceae</taxon>
        <taxon>Streptococcus</taxon>
    </lineage>
</organism>
<feature type="domain" description="Endonuclease/exonuclease/phosphatase" evidence="1">
    <location>
        <begin position="12"/>
        <end position="246"/>
    </location>
</feature>
<dbReference type="Gene3D" id="3.60.10.10">
    <property type="entry name" value="Endonuclease/exonuclease/phosphatase"/>
    <property type="match status" value="1"/>
</dbReference>
<accession>A0A098AN96</accession>
<dbReference type="InterPro" id="IPR005135">
    <property type="entry name" value="Endo/exonuclease/phosphatase"/>
</dbReference>
<evidence type="ECO:0000259" key="1">
    <source>
        <dbReference type="Pfam" id="PF03372"/>
    </source>
</evidence>
<evidence type="ECO:0000313" key="2">
    <source>
        <dbReference type="EMBL" id="CDQ29976.1"/>
    </source>
</evidence>